<dbReference type="GeneID" id="97667908"/>
<keyword evidence="4" id="KW-1185">Reference proteome</keyword>
<feature type="transmembrane region" description="Helical" evidence="1">
    <location>
        <begin position="48"/>
        <end position="68"/>
    </location>
</feature>
<evidence type="ECO:0000256" key="1">
    <source>
        <dbReference type="SAM" id="Phobius"/>
    </source>
</evidence>
<dbReference type="STRING" id="311410.LA5095_03078"/>
<keyword evidence="1" id="KW-1133">Transmembrane helix</keyword>
<protein>
    <submittedName>
        <fullName evidence="3">Bacterial regulatory proteins, luxR family</fullName>
    </submittedName>
</protein>
<evidence type="ECO:0000259" key="2">
    <source>
        <dbReference type="SMART" id="SM00421"/>
    </source>
</evidence>
<sequence>MPSSERLKTTWPWLLVGLQAVCVLFLVGEEFADLFWGETPGGVINTDILENLVISVLLVSLVASGLEVRRVMTRQKRLENQVKAASGEFAGMLEEHFEEWALTPSECDVAMLCLKGFSIAEIAGIRKTAEGTVKAQCNAIYRKAGVSGRPQLLSLFLDELLYGAVLADGMTNNGQSERRSRLLQVQA</sequence>
<feature type="transmembrane region" description="Helical" evidence="1">
    <location>
        <begin position="12"/>
        <end position="28"/>
    </location>
</feature>
<name>A0A0M6ZQW2_9HYPH</name>
<dbReference type="RefSeq" id="WP_158510384.1">
    <property type="nucleotide sequence ID" value="NZ_CXWA01000003.1"/>
</dbReference>
<dbReference type="InterPro" id="IPR036388">
    <property type="entry name" value="WH-like_DNA-bd_sf"/>
</dbReference>
<evidence type="ECO:0000313" key="4">
    <source>
        <dbReference type="Proteomes" id="UP000049983"/>
    </source>
</evidence>
<reference evidence="4" key="1">
    <citation type="submission" date="2015-07" db="EMBL/GenBank/DDBJ databases">
        <authorList>
            <person name="Rodrigo-Torres Lidia"/>
            <person name="Arahal R.David."/>
        </authorList>
    </citation>
    <scope>NUCLEOTIDE SEQUENCE [LARGE SCALE GENOMIC DNA]</scope>
    <source>
        <strain evidence="4">CECT 5096</strain>
    </source>
</reference>
<dbReference type="SMART" id="SM00421">
    <property type="entry name" value="HTH_LUXR"/>
    <property type="match status" value="1"/>
</dbReference>
<accession>A0A0M6ZQW2</accession>
<dbReference type="Gene3D" id="1.10.10.10">
    <property type="entry name" value="Winged helix-like DNA-binding domain superfamily/Winged helix DNA-binding domain"/>
    <property type="match status" value="1"/>
</dbReference>
<dbReference type="Pfam" id="PF00196">
    <property type="entry name" value="GerE"/>
    <property type="match status" value="1"/>
</dbReference>
<feature type="domain" description="HTH luxR-type" evidence="2">
    <location>
        <begin position="99"/>
        <end position="156"/>
    </location>
</feature>
<dbReference type="InterPro" id="IPR016032">
    <property type="entry name" value="Sig_transdc_resp-reg_C-effctor"/>
</dbReference>
<proteinExistence type="predicted"/>
<organism evidence="3 4">
    <name type="scientific">Roseibium album</name>
    <dbReference type="NCBI Taxonomy" id="311410"/>
    <lineage>
        <taxon>Bacteria</taxon>
        <taxon>Pseudomonadati</taxon>
        <taxon>Pseudomonadota</taxon>
        <taxon>Alphaproteobacteria</taxon>
        <taxon>Hyphomicrobiales</taxon>
        <taxon>Stappiaceae</taxon>
        <taxon>Roseibium</taxon>
    </lineage>
</organism>
<keyword evidence="1" id="KW-0812">Transmembrane</keyword>
<dbReference type="SUPFAM" id="SSF46894">
    <property type="entry name" value="C-terminal effector domain of the bipartite response regulators"/>
    <property type="match status" value="1"/>
</dbReference>
<gene>
    <name evidence="3" type="ORF">LA5096_00447</name>
</gene>
<dbReference type="AlphaFoldDB" id="A0A0M6ZQW2"/>
<evidence type="ECO:0000313" key="3">
    <source>
        <dbReference type="EMBL" id="CTQ64576.1"/>
    </source>
</evidence>
<dbReference type="Proteomes" id="UP000049983">
    <property type="component" value="Unassembled WGS sequence"/>
</dbReference>
<keyword evidence="1" id="KW-0472">Membrane</keyword>
<dbReference type="GO" id="GO:0006355">
    <property type="term" value="P:regulation of DNA-templated transcription"/>
    <property type="evidence" value="ECO:0007669"/>
    <property type="project" value="InterPro"/>
</dbReference>
<dbReference type="InterPro" id="IPR000792">
    <property type="entry name" value="Tscrpt_reg_LuxR_C"/>
</dbReference>
<dbReference type="GO" id="GO:0003677">
    <property type="term" value="F:DNA binding"/>
    <property type="evidence" value="ECO:0007669"/>
    <property type="project" value="InterPro"/>
</dbReference>
<dbReference type="EMBL" id="CXWC01000001">
    <property type="protein sequence ID" value="CTQ64576.1"/>
    <property type="molecule type" value="Genomic_DNA"/>
</dbReference>